<protein>
    <submittedName>
        <fullName evidence="1">12913_t:CDS:1</fullName>
    </submittedName>
</protein>
<dbReference type="Proteomes" id="UP000789831">
    <property type="component" value="Unassembled WGS sequence"/>
</dbReference>
<accession>A0A9N9B3C1</accession>
<dbReference type="EMBL" id="CAJVPL010001049">
    <property type="protein sequence ID" value="CAG8549273.1"/>
    <property type="molecule type" value="Genomic_DNA"/>
</dbReference>
<name>A0A9N9B3C1_9GLOM</name>
<evidence type="ECO:0000313" key="1">
    <source>
        <dbReference type="EMBL" id="CAG8549273.1"/>
    </source>
</evidence>
<organism evidence="1 2">
    <name type="scientific">Ambispora gerdemannii</name>
    <dbReference type="NCBI Taxonomy" id="144530"/>
    <lineage>
        <taxon>Eukaryota</taxon>
        <taxon>Fungi</taxon>
        <taxon>Fungi incertae sedis</taxon>
        <taxon>Mucoromycota</taxon>
        <taxon>Glomeromycotina</taxon>
        <taxon>Glomeromycetes</taxon>
        <taxon>Archaeosporales</taxon>
        <taxon>Ambisporaceae</taxon>
        <taxon>Ambispora</taxon>
    </lineage>
</organism>
<gene>
    <name evidence="1" type="ORF">AGERDE_LOCUS6581</name>
</gene>
<reference evidence="1" key="1">
    <citation type="submission" date="2021-06" db="EMBL/GenBank/DDBJ databases">
        <authorList>
            <person name="Kallberg Y."/>
            <person name="Tangrot J."/>
            <person name="Rosling A."/>
        </authorList>
    </citation>
    <scope>NUCLEOTIDE SEQUENCE</scope>
    <source>
        <strain evidence="1">MT106</strain>
    </source>
</reference>
<sequence length="62" mass="6403">MERLYGICLRTKTDNLKIYIVAVEANVAVAAVADVEAAAAVVAVANAEVAAVADVEAAVDDW</sequence>
<dbReference type="AlphaFoldDB" id="A0A9N9B3C1"/>
<proteinExistence type="predicted"/>
<comment type="caution">
    <text evidence="1">The sequence shown here is derived from an EMBL/GenBank/DDBJ whole genome shotgun (WGS) entry which is preliminary data.</text>
</comment>
<evidence type="ECO:0000313" key="2">
    <source>
        <dbReference type="Proteomes" id="UP000789831"/>
    </source>
</evidence>
<keyword evidence="2" id="KW-1185">Reference proteome</keyword>